<dbReference type="RefSeq" id="WP_065832356.1">
    <property type="nucleotide sequence ID" value="NZ_LGSI01000020.1"/>
</dbReference>
<dbReference type="CDD" id="cd06150">
    <property type="entry name" value="YjgF_YER057c_UK114_like_2"/>
    <property type="match status" value="1"/>
</dbReference>
<accession>A0A1C7ZA72</accession>
<dbReference type="Pfam" id="PF01042">
    <property type="entry name" value="Ribonuc_L-PSP"/>
    <property type="match status" value="1"/>
</dbReference>
<gene>
    <name evidence="1" type="ORF">AFK24_05960</name>
</gene>
<dbReference type="Proteomes" id="UP000093104">
    <property type="component" value="Unassembled WGS sequence"/>
</dbReference>
<dbReference type="SUPFAM" id="SSF55298">
    <property type="entry name" value="YjgF-like"/>
    <property type="match status" value="1"/>
</dbReference>
<name>A0A1C7ZA72_PSESX</name>
<dbReference type="Gene3D" id="3.30.1330.40">
    <property type="entry name" value="RutC-like"/>
    <property type="match status" value="1"/>
</dbReference>
<organism evidence="1 2">
    <name type="scientific">Pseudomonas syringae</name>
    <dbReference type="NCBI Taxonomy" id="317"/>
    <lineage>
        <taxon>Bacteria</taxon>
        <taxon>Pseudomonadati</taxon>
        <taxon>Pseudomonadota</taxon>
        <taxon>Gammaproteobacteria</taxon>
        <taxon>Pseudomonadales</taxon>
        <taxon>Pseudomonadaceae</taxon>
        <taxon>Pseudomonas</taxon>
    </lineage>
</organism>
<dbReference type="InterPro" id="IPR035959">
    <property type="entry name" value="RutC-like_sf"/>
</dbReference>
<dbReference type="OrthoDB" id="6899345at2"/>
<comment type="caution">
    <text evidence="1">The sequence shown here is derived from an EMBL/GenBank/DDBJ whole genome shotgun (WGS) entry which is preliminary data.</text>
</comment>
<evidence type="ECO:0000313" key="2">
    <source>
        <dbReference type="Proteomes" id="UP000093104"/>
    </source>
</evidence>
<dbReference type="AlphaFoldDB" id="A0A1C7ZA72"/>
<proteinExistence type="predicted"/>
<dbReference type="PANTHER" id="PTHR47328">
    <property type="match status" value="1"/>
</dbReference>
<reference evidence="1 2" key="1">
    <citation type="submission" date="2015-07" db="EMBL/GenBank/DDBJ databases">
        <title>Draft genome sequence of a diazotrophic, plant growth-promoting rhizobacterium of the Pseudomonas syringae complex.</title>
        <authorList>
            <person name="Patten C.L."/>
            <person name="Jeong H."/>
        </authorList>
    </citation>
    <scope>NUCLEOTIDE SEQUENCE [LARGE SCALE GENOMIC DNA]</scope>
    <source>
        <strain evidence="1 2">GR12-2</strain>
    </source>
</reference>
<dbReference type="PANTHER" id="PTHR47328:SF1">
    <property type="entry name" value="RUTC FAMILY PROTEIN YOAB"/>
    <property type="match status" value="1"/>
</dbReference>
<dbReference type="PATRIC" id="fig|317.243.peg.4220"/>
<dbReference type="InterPro" id="IPR006175">
    <property type="entry name" value="YjgF/YER057c/UK114"/>
</dbReference>
<evidence type="ECO:0000313" key="1">
    <source>
        <dbReference type="EMBL" id="OCR26090.1"/>
    </source>
</evidence>
<dbReference type="EMBL" id="LGSI01000020">
    <property type="protein sequence ID" value="OCR26090.1"/>
    <property type="molecule type" value="Genomic_DNA"/>
</dbReference>
<sequence>MSIQRISVNPRLSGAVVHSGLAWLSGQVPDDRGADCAGQTRQVLAKIDALLAQSGSDKSKLLSAQIWLKDISADFAAMNEVWSQWLPEGAAPARATIQADLASPDVLVEIMLTAAIGA</sequence>
<protein>
    <submittedName>
        <fullName evidence="1">Endoribonuclease L-PSP</fullName>
    </submittedName>
</protein>
<dbReference type="InterPro" id="IPR035709">
    <property type="entry name" value="YoaB-like"/>
</dbReference>